<dbReference type="CDD" id="cd03791">
    <property type="entry name" value="GT5_Glycogen_synthase_DULL1-like"/>
    <property type="match status" value="1"/>
</dbReference>
<dbReference type="OrthoDB" id="9808590at2"/>
<dbReference type="GO" id="GO:0005829">
    <property type="term" value="C:cytosol"/>
    <property type="evidence" value="ECO:0007669"/>
    <property type="project" value="TreeGrafter"/>
</dbReference>
<dbReference type="Pfam" id="PF00534">
    <property type="entry name" value="Glycos_transf_1"/>
    <property type="match status" value="1"/>
</dbReference>
<dbReference type="InterPro" id="IPR001296">
    <property type="entry name" value="Glyco_trans_1"/>
</dbReference>
<evidence type="ECO:0000256" key="3">
    <source>
        <dbReference type="ARBA" id="ARBA00022676"/>
    </source>
</evidence>
<accession>A0A0N1EN77</accession>
<dbReference type="AlphaFoldDB" id="A0A0N1EN77"/>
<keyword evidence="4" id="KW-0808">Transferase</keyword>
<dbReference type="GO" id="GO:0005978">
    <property type="term" value="P:glycogen biosynthetic process"/>
    <property type="evidence" value="ECO:0007669"/>
    <property type="project" value="TreeGrafter"/>
</dbReference>
<sequence>MHVLMVAAENDTLPNAKVGGVADVIRDSPKALAQRGLTVDVVIPDYGFSALSKEHLGLLYVPFAGYIHEIHAWEINSVDNGVRQLILSHPYFSQHNGAVYCNDEPGRPFATDATKFALFNAGVCEALLQGIFIRPDVLHLHDWHSACAALLLKFDHRFTAFSQLKTVFTVHNIALQGIRPFKGDDSSLEAWFPSLSYDGHLLCDPRYPHCFNPMRTAINLADKVHLVSPTYALEVLAASSPENGFFGGEGLEKDLQKGAEENKVVGILNGCEYPTHEANSTLQLTDLYEEIESTLFGWIAQKTTLVSSFYIAHQRLIGFQKQKNKGPLITSVGRLTDQKVLLLHQTYQNKYVIDHLCEKLAQHQGNMIILGSGDEKLEQIMTEAMARNCNLLFLKGYGHKVGEDLYELGDLFLMPSSFEPCGISQMLAMRAGQPCLVHGVGGLKDTINHLETGFSFTGNSLETQCEGLIDCFSDTLNLRAHKPKQWQNIVQQARAARFTWSKVAQEYISKLYC</sequence>
<evidence type="ECO:0000313" key="8">
    <source>
        <dbReference type="Proteomes" id="UP000037848"/>
    </source>
</evidence>
<evidence type="ECO:0000259" key="6">
    <source>
        <dbReference type="Pfam" id="PF08323"/>
    </source>
</evidence>
<dbReference type="Pfam" id="PF08323">
    <property type="entry name" value="Glyco_transf_5"/>
    <property type="match status" value="1"/>
</dbReference>
<dbReference type="RefSeq" id="WP_054203796.1">
    <property type="nucleotide sequence ID" value="NZ_LHPH01000013.1"/>
</dbReference>
<dbReference type="PANTHER" id="PTHR45825">
    <property type="entry name" value="GRANULE-BOUND STARCH SYNTHASE 1, CHLOROPLASTIC/AMYLOPLASTIC"/>
    <property type="match status" value="1"/>
</dbReference>
<comment type="caution">
    <text evidence="7">The sequence shown here is derived from an EMBL/GenBank/DDBJ whole genome shotgun (WGS) entry which is preliminary data.</text>
</comment>
<keyword evidence="8" id="KW-1185">Reference proteome</keyword>
<dbReference type="SUPFAM" id="SSF53756">
    <property type="entry name" value="UDP-Glycosyltransferase/glycogen phosphorylase"/>
    <property type="match status" value="1"/>
</dbReference>
<dbReference type="EMBL" id="LHPH01000013">
    <property type="protein sequence ID" value="KPH62482.1"/>
    <property type="molecule type" value="Genomic_DNA"/>
</dbReference>
<proteinExistence type="predicted"/>
<comment type="catalytic activity">
    <reaction evidence="1">
        <text>[(1-&gt;4)-alpha-D-glucosyl](n) + ADP-alpha-D-glucose = [(1-&gt;4)-alpha-D-glucosyl](n+1) + ADP + H(+)</text>
        <dbReference type="Rhea" id="RHEA:18189"/>
        <dbReference type="Rhea" id="RHEA-COMP:9584"/>
        <dbReference type="Rhea" id="RHEA-COMP:9587"/>
        <dbReference type="ChEBI" id="CHEBI:15378"/>
        <dbReference type="ChEBI" id="CHEBI:15444"/>
        <dbReference type="ChEBI" id="CHEBI:57498"/>
        <dbReference type="ChEBI" id="CHEBI:456216"/>
        <dbReference type="EC" id="2.4.1.21"/>
    </reaction>
</comment>
<reference evidence="7 8" key="1">
    <citation type="submission" date="2015-08" db="EMBL/GenBank/DDBJ databases">
        <title>Draft Genome Sequence of Pseudoalteromonas porphyrae UCD-SED14.</title>
        <authorList>
            <person name="Coil D.A."/>
            <person name="Jospin G."/>
            <person name="Lee R.D."/>
            <person name="Eisen J.A."/>
        </authorList>
    </citation>
    <scope>NUCLEOTIDE SEQUENCE [LARGE SCALE GENOMIC DNA]</scope>
    <source>
        <strain evidence="7 8">UCD-SED14</strain>
    </source>
</reference>
<dbReference type="Gene3D" id="3.40.50.2000">
    <property type="entry name" value="Glycogen Phosphorylase B"/>
    <property type="match status" value="2"/>
</dbReference>
<evidence type="ECO:0000259" key="5">
    <source>
        <dbReference type="Pfam" id="PF00534"/>
    </source>
</evidence>
<keyword evidence="3" id="KW-0328">Glycosyltransferase</keyword>
<dbReference type="InterPro" id="IPR013534">
    <property type="entry name" value="Starch_synth_cat_dom"/>
</dbReference>
<feature type="domain" description="Starch synthase catalytic" evidence="6">
    <location>
        <begin position="2"/>
        <end position="256"/>
    </location>
</feature>
<evidence type="ECO:0000256" key="4">
    <source>
        <dbReference type="ARBA" id="ARBA00022679"/>
    </source>
</evidence>
<evidence type="ECO:0000313" key="7">
    <source>
        <dbReference type="EMBL" id="KPH62482.1"/>
    </source>
</evidence>
<dbReference type="PATRIC" id="fig|187330.3.peg.891"/>
<gene>
    <name evidence="7" type="ORF">ADS77_12330</name>
</gene>
<protein>
    <recommendedName>
        <fullName evidence="2">starch synthase</fullName>
        <ecNumber evidence="2">2.4.1.21</ecNumber>
    </recommendedName>
</protein>
<evidence type="ECO:0000256" key="2">
    <source>
        <dbReference type="ARBA" id="ARBA00012588"/>
    </source>
</evidence>
<name>A0A0N1EN77_9GAMM</name>
<evidence type="ECO:0000256" key="1">
    <source>
        <dbReference type="ARBA" id="ARBA00001478"/>
    </source>
</evidence>
<dbReference type="PANTHER" id="PTHR45825:SF11">
    <property type="entry name" value="ALPHA AMYLASE DOMAIN-CONTAINING PROTEIN"/>
    <property type="match status" value="1"/>
</dbReference>
<dbReference type="GO" id="GO:0009011">
    <property type="term" value="F:alpha-1,4-glucan glucosyltransferase (ADP-glucose donor) activity"/>
    <property type="evidence" value="ECO:0007669"/>
    <property type="project" value="UniProtKB-EC"/>
</dbReference>
<organism evidence="7 8">
    <name type="scientific">Pseudoalteromonas porphyrae</name>
    <dbReference type="NCBI Taxonomy" id="187330"/>
    <lineage>
        <taxon>Bacteria</taxon>
        <taxon>Pseudomonadati</taxon>
        <taxon>Pseudomonadota</taxon>
        <taxon>Gammaproteobacteria</taxon>
        <taxon>Alteromonadales</taxon>
        <taxon>Pseudoalteromonadaceae</taxon>
        <taxon>Pseudoalteromonas</taxon>
    </lineage>
</organism>
<dbReference type="EC" id="2.4.1.21" evidence="2"/>
<feature type="domain" description="Glycosyl transferase family 1" evidence="5">
    <location>
        <begin position="323"/>
        <end position="479"/>
    </location>
</feature>
<dbReference type="Proteomes" id="UP000037848">
    <property type="component" value="Unassembled WGS sequence"/>
</dbReference>
<dbReference type="STRING" id="187330.AMS58_04325"/>